<accession>A0A4C1WST7</accession>
<protein>
    <submittedName>
        <fullName evidence="1">Uncharacterized protein</fullName>
    </submittedName>
</protein>
<sequence>MVHFRYITPFFVAPPHSSPINSFFPNIYSITTQETGNSTGPTSMCAIGELVCTATHRHLQSQRSKVGVGGREEWATGTLSHWMKFNTESCYFTSVFYESVVLVEPSHFPTAYHFPN</sequence>
<keyword evidence="2" id="KW-1185">Reference proteome</keyword>
<dbReference type="EMBL" id="BGZK01000623">
    <property type="protein sequence ID" value="GBP53389.1"/>
    <property type="molecule type" value="Genomic_DNA"/>
</dbReference>
<dbReference type="AlphaFoldDB" id="A0A4C1WST7"/>
<evidence type="ECO:0000313" key="1">
    <source>
        <dbReference type="EMBL" id="GBP53389.1"/>
    </source>
</evidence>
<reference evidence="1 2" key="1">
    <citation type="journal article" date="2019" name="Commun. Biol.">
        <title>The bagworm genome reveals a unique fibroin gene that provides high tensile strength.</title>
        <authorList>
            <person name="Kono N."/>
            <person name="Nakamura H."/>
            <person name="Ohtoshi R."/>
            <person name="Tomita M."/>
            <person name="Numata K."/>
            <person name="Arakawa K."/>
        </authorList>
    </citation>
    <scope>NUCLEOTIDE SEQUENCE [LARGE SCALE GENOMIC DNA]</scope>
</reference>
<name>A0A4C1WST7_EUMVA</name>
<comment type="caution">
    <text evidence="1">The sequence shown here is derived from an EMBL/GenBank/DDBJ whole genome shotgun (WGS) entry which is preliminary data.</text>
</comment>
<proteinExistence type="predicted"/>
<evidence type="ECO:0000313" key="2">
    <source>
        <dbReference type="Proteomes" id="UP000299102"/>
    </source>
</evidence>
<gene>
    <name evidence="1" type="ORF">EVAR_31945_1</name>
</gene>
<organism evidence="1 2">
    <name type="scientific">Eumeta variegata</name>
    <name type="common">Bagworm moth</name>
    <name type="synonym">Eumeta japonica</name>
    <dbReference type="NCBI Taxonomy" id="151549"/>
    <lineage>
        <taxon>Eukaryota</taxon>
        <taxon>Metazoa</taxon>
        <taxon>Ecdysozoa</taxon>
        <taxon>Arthropoda</taxon>
        <taxon>Hexapoda</taxon>
        <taxon>Insecta</taxon>
        <taxon>Pterygota</taxon>
        <taxon>Neoptera</taxon>
        <taxon>Endopterygota</taxon>
        <taxon>Lepidoptera</taxon>
        <taxon>Glossata</taxon>
        <taxon>Ditrysia</taxon>
        <taxon>Tineoidea</taxon>
        <taxon>Psychidae</taxon>
        <taxon>Oiketicinae</taxon>
        <taxon>Eumeta</taxon>
    </lineage>
</organism>
<dbReference type="Proteomes" id="UP000299102">
    <property type="component" value="Unassembled WGS sequence"/>
</dbReference>